<name>A0A1M4UW42_9BACT</name>
<sequence>MANLSLALLLIIVLLLAAHFLEIKKTHRRHD</sequence>
<dbReference type="EMBL" id="FQUO01000002">
    <property type="protein sequence ID" value="SHE60912.1"/>
    <property type="molecule type" value="Genomic_DNA"/>
</dbReference>
<gene>
    <name evidence="1" type="ORF">SAMN05444008_10266</name>
</gene>
<evidence type="ECO:0000313" key="1">
    <source>
        <dbReference type="EMBL" id="SHE60912.1"/>
    </source>
</evidence>
<organism evidence="1 2">
    <name type="scientific">Cnuella takakiae</name>
    <dbReference type="NCBI Taxonomy" id="1302690"/>
    <lineage>
        <taxon>Bacteria</taxon>
        <taxon>Pseudomonadati</taxon>
        <taxon>Bacteroidota</taxon>
        <taxon>Chitinophagia</taxon>
        <taxon>Chitinophagales</taxon>
        <taxon>Chitinophagaceae</taxon>
        <taxon>Cnuella</taxon>
    </lineage>
</organism>
<dbReference type="AlphaFoldDB" id="A0A1M4UW42"/>
<reference evidence="1 2" key="1">
    <citation type="submission" date="2016-11" db="EMBL/GenBank/DDBJ databases">
        <authorList>
            <person name="Jaros S."/>
            <person name="Januszkiewicz K."/>
            <person name="Wedrychowicz H."/>
        </authorList>
    </citation>
    <scope>NUCLEOTIDE SEQUENCE [LARGE SCALE GENOMIC DNA]</scope>
    <source>
        <strain evidence="1 2">DSM 26897</strain>
    </source>
</reference>
<evidence type="ECO:0000313" key="2">
    <source>
        <dbReference type="Proteomes" id="UP000184368"/>
    </source>
</evidence>
<dbReference type="Proteomes" id="UP000184368">
    <property type="component" value="Unassembled WGS sequence"/>
</dbReference>
<keyword evidence="2" id="KW-1185">Reference proteome</keyword>
<accession>A0A1M4UW42</accession>
<proteinExistence type="predicted"/>
<protein>
    <submittedName>
        <fullName evidence="1">Uncharacterized protein</fullName>
    </submittedName>
</protein>